<evidence type="ECO:0000256" key="2">
    <source>
        <dbReference type="ARBA" id="ARBA00022475"/>
    </source>
</evidence>
<dbReference type="InterPro" id="IPR018000">
    <property type="entry name" value="Neurotransmitter_ion_chnl_CS"/>
</dbReference>
<comment type="subcellular location">
    <subcellularLocation>
        <location evidence="11">Postsynaptic cell membrane</location>
        <topology evidence="11">Multi-pass membrane protein</topology>
    </subcellularLocation>
</comment>
<evidence type="ECO:0000256" key="6">
    <source>
        <dbReference type="ARBA" id="ARBA00023136"/>
    </source>
</evidence>
<comment type="caution">
    <text evidence="12">Lacks conserved residue(s) required for the propagation of feature annotation.</text>
</comment>
<keyword evidence="4" id="KW-0770">Synapse</keyword>
<keyword evidence="2" id="KW-1003">Cell membrane</keyword>
<evidence type="ECO:0000256" key="7">
    <source>
        <dbReference type="ARBA" id="ARBA00023170"/>
    </source>
</evidence>
<evidence type="ECO:0000256" key="1">
    <source>
        <dbReference type="ARBA" id="ARBA00022448"/>
    </source>
</evidence>
<dbReference type="PROSITE" id="PS00236">
    <property type="entry name" value="NEUROTR_ION_CHANNEL"/>
    <property type="match status" value="1"/>
</dbReference>
<feature type="transmembrane region" description="Helical" evidence="12">
    <location>
        <begin position="12"/>
        <end position="32"/>
    </location>
</feature>
<evidence type="ECO:0000256" key="3">
    <source>
        <dbReference type="ARBA" id="ARBA00022692"/>
    </source>
</evidence>
<evidence type="ECO:0000256" key="10">
    <source>
        <dbReference type="ARBA" id="ARBA00023303"/>
    </source>
</evidence>
<dbReference type="Proteomes" id="UP000728032">
    <property type="component" value="Unassembled WGS sequence"/>
</dbReference>
<evidence type="ECO:0000256" key="8">
    <source>
        <dbReference type="ARBA" id="ARBA00023257"/>
    </source>
</evidence>
<reference evidence="14" key="1">
    <citation type="submission" date="2020-11" db="EMBL/GenBank/DDBJ databases">
        <authorList>
            <person name="Tran Van P."/>
        </authorList>
    </citation>
    <scope>NUCLEOTIDE SEQUENCE</scope>
</reference>
<keyword evidence="10 12" id="KW-0407">Ion channel</keyword>
<keyword evidence="1 12" id="KW-0813">Transport</keyword>
<keyword evidence="12" id="KW-1133">Transmembrane helix</keyword>
<evidence type="ECO:0000256" key="9">
    <source>
        <dbReference type="ARBA" id="ARBA00023286"/>
    </source>
</evidence>
<evidence type="ECO:0000256" key="5">
    <source>
        <dbReference type="ARBA" id="ARBA00023065"/>
    </source>
</evidence>
<comment type="similarity">
    <text evidence="12">Belongs to the ligand-gated ion channel (TC 1.A.9) family.</text>
</comment>
<feature type="domain" description="Neurotransmitter-gated ion-channel ligand-binding" evidence="13">
    <location>
        <begin position="48"/>
        <end position="133"/>
    </location>
</feature>
<evidence type="ECO:0000259" key="13">
    <source>
        <dbReference type="Pfam" id="PF02931"/>
    </source>
</evidence>
<keyword evidence="8" id="KW-0628">Postsynaptic cell membrane</keyword>
<keyword evidence="6 12" id="KW-0472">Membrane</keyword>
<evidence type="ECO:0000256" key="4">
    <source>
        <dbReference type="ARBA" id="ARBA00023018"/>
    </source>
</evidence>
<dbReference type="InterPro" id="IPR002394">
    <property type="entry name" value="Nicotinic_acetylcholine_rcpt"/>
</dbReference>
<sequence length="136" mass="15637">MFLISIHSHRQYLHNLLLPIAVLYTFGINHVVTHPAAKRLYDDLLSDYYGGVDMIHVPAENIWLPDIVLFNNADGNYEVTLMTKATVYHTGLVVWNPPALYKSTCKIDVEYFPFDEQSCLMKFGSWTYDGHEVLTL</sequence>
<organism evidence="14">
    <name type="scientific">Oppiella nova</name>
    <dbReference type="NCBI Taxonomy" id="334625"/>
    <lineage>
        <taxon>Eukaryota</taxon>
        <taxon>Metazoa</taxon>
        <taxon>Ecdysozoa</taxon>
        <taxon>Arthropoda</taxon>
        <taxon>Chelicerata</taxon>
        <taxon>Arachnida</taxon>
        <taxon>Acari</taxon>
        <taxon>Acariformes</taxon>
        <taxon>Sarcoptiformes</taxon>
        <taxon>Oribatida</taxon>
        <taxon>Brachypylina</taxon>
        <taxon>Oppioidea</taxon>
        <taxon>Oppiidae</taxon>
        <taxon>Oppiella</taxon>
    </lineage>
</organism>
<dbReference type="GO" id="GO:0022848">
    <property type="term" value="F:acetylcholine-gated monoatomic cation-selective channel activity"/>
    <property type="evidence" value="ECO:0007669"/>
    <property type="project" value="InterPro"/>
</dbReference>
<dbReference type="GO" id="GO:0004888">
    <property type="term" value="F:transmembrane signaling receptor activity"/>
    <property type="evidence" value="ECO:0007669"/>
    <property type="project" value="InterPro"/>
</dbReference>
<dbReference type="EMBL" id="CAJPVJ010025004">
    <property type="protein sequence ID" value="CAG2178911.1"/>
    <property type="molecule type" value="Genomic_DNA"/>
</dbReference>
<protein>
    <recommendedName>
        <fullName evidence="13">Neurotransmitter-gated ion-channel ligand-binding domain-containing protein</fullName>
    </recommendedName>
</protein>
<dbReference type="InterPro" id="IPR006202">
    <property type="entry name" value="Neur_chan_lig-bd"/>
</dbReference>
<dbReference type="Pfam" id="PF02931">
    <property type="entry name" value="Neur_chan_LBD"/>
    <property type="match status" value="1"/>
</dbReference>
<dbReference type="PRINTS" id="PR00252">
    <property type="entry name" value="NRIONCHANNEL"/>
</dbReference>
<dbReference type="AlphaFoldDB" id="A0A7R9QX67"/>
<name>A0A7R9QX67_9ACAR</name>
<evidence type="ECO:0000256" key="11">
    <source>
        <dbReference type="ARBA" id="ARBA00034104"/>
    </source>
</evidence>
<dbReference type="InterPro" id="IPR036734">
    <property type="entry name" value="Neur_chan_lig-bd_sf"/>
</dbReference>
<dbReference type="Gene3D" id="2.70.170.10">
    <property type="entry name" value="Neurotransmitter-gated ion-channel ligand-binding domain"/>
    <property type="match status" value="1"/>
</dbReference>
<keyword evidence="9" id="KW-1071">Ligand-gated ion channel</keyword>
<dbReference type="PANTHER" id="PTHR18945">
    <property type="entry name" value="NEUROTRANSMITTER GATED ION CHANNEL"/>
    <property type="match status" value="1"/>
</dbReference>
<evidence type="ECO:0000313" key="14">
    <source>
        <dbReference type="EMBL" id="CAD7661775.1"/>
    </source>
</evidence>
<dbReference type="OrthoDB" id="5975154at2759"/>
<accession>A0A7R9QX67</accession>
<feature type="non-terminal residue" evidence="14">
    <location>
        <position position="1"/>
    </location>
</feature>
<dbReference type="InterPro" id="IPR006201">
    <property type="entry name" value="Neur_channel"/>
</dbReference>
<gene>
    <name evidence="14" type="ORF">ONB1V03_LOCUS18335</name>
</gene>
<keyword evidence="7" id="KW-0675">Receptor</keyword>
<keyword evidence="15" id="KW-1185">Reference proteome</keyword>
<evidence type="ECO:0000313" key="15">
    <source>
        <dbReference type="Proteomes" id="UP000728032"/>
    </source>
</evidence>
<keyword evidence="3 12" id="KW-0812">Transmembrane</keyword>
<evidence type="ECO:0000256" key="12">
    <source>
        <dbReference type="RuleBase" id="RU000687"/>
    </source>
</evidence>
<dbReference type="EMBL" id="OC939829">
    <property type="protein sequence ID" value="CAD7661775.1"/>
    <property type="molecule type" value="Genomic_DNA"/>
</dbReference>
<dbReference type="PRINTS" id="PR00254">
    <property type="entry name" value="NICOTINICR"/>
</dbReference>
<keyword evidence="5 12" id="KW-0406">Ion transport</keyword>
<proteinExistence type="inferred from homology"/>
<dbReference type="SUPFAM" id="SSF63712">
    <property type="entry name" value="Nicotinic receptor ligand binding domain-like"/>
    <property type="match status" value="1"/>
</dbReference>
<dbReference type="GO" id="GO:0045211">
    <property type="term" value="C:postsynaptic membrane"/>
    <property type="evidence" value="ECO:0007669"/>
    <property type="project" value="UniProtKB-SubCell"/>
</dbReference>